<evidence type="ECO:0000256" key="1">
    <source>
        <dbReference type="SAM" id="Phobius"/>
    </source>
</evidence>
<keyword evidence="1" id="KW-0472">Membrane</keyword>
<evidence type="ECO:0000313" key="3">
    <source>
        <dbReference type="Proteomes" id="UP000272781"/>
    </source>
</evidence>
<organism evidence="2 3">
    <name type="scientific">Caminibacter pacificus</name>
    <dbReference type="NCBI Taxonomy" id="1424653"/>
    <lineage>
        <taxon>Bacteria</taxon>
        <taxon>Pseudomonadati</taxon>
        <taxon>Campylobacterota</taxon>
        <taxon>Epsilonproteobacteria</taxon>
        <taxon>Nautiliales</taxon>
        <taxon>Nautiliaceae</taxon>
        <taxon>Caminibacter</taxon>
    </lineage>
</organism>
<evidence type="ECO:0000313" key="2">
    <source>
        <dbReference type="EMBL" id="ROR41201.1"/>
    </source>
</evidence>
<name>A0AAJ4REU4_9BACT</name>
<feature type="transmembrane region" description="Helical" evidence="1">
    <location>
        <begin position="6"/>
        <end position="24"/>
    </location>
</feature>
<dbReference type="AlphaFoldDB" id="A0AAJ4REU4"/>
<accession>A0AAJ4REU4</accession>
<proteinExistence type="predicted"/>
<reference evidence="2 3" key="1">
    <citation type="submission" date="2018-11" db="EMBL/GenBank/DDBJ databases">
        <title>Genomic Encyclopedia of Type Strains, Phase IV (KMG-IV): sequencing the most valuable type-strain genomes for metagenomic binning, comparative biology and taxonomic classification.</title>
        <authorList>
            <person name="Goeker M."/>
        </authorList>
    </citation>
    <scope>NUCLEOTIDE SEQUENCE [LARGE SCALE GENOMIC DNA]</scope>
    <source>
        <strain evidence="2 3">DSM 27783</strain>
    </source>
</reference>
<dbReference type="EMBL" id="RJVK01000001">
    <property type="protein sequence ID" value="ROR41201.1"/>
    <property type="molecule type" value="Genomic_DNA"/>
</dbReference>
<sequence length="34" mass="3549">MGFSGFMALVLCVVATGAMLYIAIDATKKSPVKD</sequence>
<comment type="caution">
    <text evidence="2">The sequence shown here is derived from an EMBL/GenBank/DDBJ whole genome shotgun (WGS) entry which is preliminary data.</text>
</comment>
<dbReference type="Proteomes" id="UP000272781">
    <property type="component" value="Unassembled WGS sequence"/>
</dbReference>
<protein>
    <submittedName>
        <fullName evidence="2">Uncharacterized protein</fullName>
    </submittedName>
</protein>
<keyword evidence="1" id="KW-1133">Transmembrane helix</keyword>
<keyword evidence="1" id="KW-0812">Transmembrane</keyword>
<gene>
    <name evidence="2" type="ORF">EDC58_0686</name>
</gene>